<dbReference type="RefSeq" id="WP_046724212.1">
    <property type="nucleotide sequence ID" value="NZ_CP009922.3"/>
</dbReference>
<dbReference type="EMBL" id="CP009922">
    <property type="protein sequence ID" value="AKG44207.1"/>
    <property type="molecule type" value="Genomic_DNA"/>
</dbReference>
<dbReference type="PANTHER" id="PTHR43477:SF1">
    <property type="entry name" value="DIHYDROANTICAPSIN 7-DEHYDROGENASE"/>
    <property type="match status" value="1"/>
</dbReference>
<evidence type="ECO:0000313" key="4">
    <source>
        <dbReference type="EMBL" id="AKG44207.1"/>
    </source>
</evidence>
<keyword evidence="2" id="KW-0560">Oxidoreductase</keyword>
<protein>
    <submittedName>
        <fullName evidence="4">AerF</fullName>
    </submittedName>
</protein>
<dbReference type="InterPro" id="IPR057326">
    <property type="entry name" value="KR_dom"/>
</dbReference>
<evidence type="ECO:0000256" key="1">
    <source>
        <dbReference type="ARBA" id="ARBA00006484"/>
    </source>
</evidence>
<reference evidence="4" key="1">
    <citation type="submission" date="2019-08" db="EMBL/GenBank/DDBJ databases">
        <title>Complete genome sequence of a mangrove-derived Streptomyces xiamenensis.</title>
        <authorList>
            <person name="Xu J."/>
        </authorList>
    </citation>
    <scope>NUCLEOTIDE SEQUENCE</scope>
    <source>
        <strain evidence="4">318</strain>
    </source>
</reference>
<dbReference type="SMART" id="SM00822">
    <property type="entry name" value="PKS_KR"/>
    <property type="match status" value="1"/>
</dbReference>
<dbReference type="GO" id="GO:0016491">
    <property type="term" value="F:oxidoreductase activity"/>
    <property type="evidence" value="ECO:0007669"/>
    <property type="project" value="UniProtKB-KW"/>
</dbReference>
<evidence type="ECO:0000313" key="5">
    <source>
        <dbReference type="Proteomes" id="UP000034034"/>
    </source>
</evidence>
<dbReference type="KEGG" id="sxi:SXIM_28230"/>
<dbReference type="HOGENOM" id="CLU_010194_1_2_11"/>
<dbReference type="FunFam" id="3.40.50.720:FF:000084">
    <property type="entry name" value="Short-chain dehydrogenase reductase"/>
    <property type="match status" value="1"/>
</dbReference>
<dbReference type="PRINTS" id="PR00081">
    <property type="entry name" value="GDHRDH"/>
</dbReference>
<organism evidence="4 5">
    <name type="scientific">Streptomyces xiamenensis</name>
    <dbReference type="NCBI Taxonomy" id="408015"/>
    <lineage>
        <taxon>Bacteria</taxon>
        <taxon>Bacillati</taxon>
        <taxon>Actinomycetota</taxon>
        <taxon>Actinomycetes</taxon>
        <taxon>Kitasatosporales</taxon>
        <taxon>Streptomycetaceae</taxon>
        <taxon>Streptomyces</taxon>
    </lineage>
</organism>
<sequence>MSDIAVISGATGGIGGAIAERLVRDGATVILLGRDAARLEATRKRLEAGVPVVLDINDPDSVTDGIRTVLERFGRIDVLVNAAGDGPVAPLLETTDALWDATIGGKLLGAVRLTRTVARAMVERGSGRIVFINGSFRREPDPLFVINGTVNAGLGAFAKAISRDLGAHGLRVNTVDPGATDTPLWSRTLEDLARRFGGTARETGADFAAKTPYGRLPTPEDVAQAVAFLLSPAAAQINGASITVDGGASVAV</sequence>
<feature type="domain" description="Ketoreductase" evidence="3">
    <location>
        <begin position="3"/>
        <end position="191"/>
    </location>
</feature>
<dbReference type="PANTHER" id="PTHR43477">
    <property type="entry name" value="DIHYDROANTICAPSIN 7-DEHYDROGENASE"/>
    <property type="match status" value="1"/>
</dbReference>
<proteinExistence type="inferred from homology"/>
<dbReference type="SUPFAM" id="SSF51735">
    <property type="entry name" value="NAD(P)-binding Rossmann-fold domains"/>
    <property type="match status" value="1"/>
</dbReference>
<keyword evidence="5" id="KW-1185">Reference proteome</keyword>
<evidence type="ECO:0000259" key="3">
    <source>
        <dbReference type="SMART" id="SM00822"/>
    </source>
</evidence>
<dbReference type="InterPro" id="IPR036291">
    <property type="entry name" value="NAD(P)-bd_dom_sf"/>
</dbReference>
<gene>
    <name evidence="4" type="ORF">SXIM_28230</name>
</gene>
<dbReference type="Pfam" id="PF13561">
    <property type="entry name" value="adh_short_C2"/>
    <property type="match status" value="1"/>
</dbReference>
<dbReference type="STRING" id="408015.SXIM_28230"/>
<dbReference type="Gene3D" id="3.40.50.720">
    <property type="entry name" value="NAD(P)-binding Rossmann-like Domain"/>
    <property type="match status" value="1"/>
</dbReference>
<dbReference type="AlphaFoldDB" id="A0A0F7FW99"/>
<dbReference type="InterPro" id="IPR002347">
    <property type="entry name" value="SDR_fam"/>
</dbReference>
<accession>A0A0F7FW99</accession>
<name>A0A0F7FW99_9ACTN</name>
<dbReference type="PATRIC" id="fig|408015.6.peg.2860"/>
<evidence type="ECO:0000256" key="2">
    <source>
        <dbReference type="ARBA" id="ARBA00023002"/>
    </source>
</evidence>
<dbReference type="InterPro" id="IPR051122">
    <property type="entry name" value="SDR_DHRS6-like"/>
</dbReference>
<comment type="similarity">
    <text evidence="1">Belongs to the short-chain dehydrogenases/reductases (SDR) family.</text>
</comment>
<dbReference type="Proteomes" id="UP000034034">
    <property type="component" value="Chromosome"/>
</dbReference>